<organism evidence="2 3">
    <name type="scientific">Roseovarius albus</name>
    <dbReference type="NCBI Taxonomy" id="1247867"/>
    <lineage>
        <taxon>Bacteria</taxon>
        <taxon>Pseudomonadati</taxon>
        <taxon>Pseudomonadota</taxon>
        <taxon>Alphaproteobacteria</taxon>
        <taxon>Rhodobacterales</taxon>
        <taxon>Roseobacteraceae</taxon>
        <taxon>Roseovarius</taxon>
    </lineage>
</organism>
<feature type="domain" description="Alpha-L-glutamate ligase-related protein ATP-grasp" evidence="1">
    <location>
        <begin position="2"/>
        <end position="52"/>
    </location>
</feature>
<dbReference type="OrthoDB" id="8736147at2"/>
<protein>
    <recommendedName>
        <fullName evidence="1">Alpha-L-glutamate ligase-related protein ATP-grasp domain-containing protein</fullName>
    </recommendedName>
</protein>
<sequence>MPFWTETVAMCLQAAKSFPNVRSIAWDVAVTEEGPLIVEGNTQWDVHVPQMLLKGYFTPERRAYYESLGDPTTATKLPPIRSLPGQTRLSWALYTLRKKLTFRL</sequence>
<keyword evidence="3" id="KW-1185">Reference proteome</keyword>
<evidence type="ECO:0000259" key="1">
    <source>
        <dbReference type="Pfam" id="PF14397"/>
    </source>
</evidence>
<dbReference type="Proteomes" id="UP000193061">
    <property type="component" value="Unassembled WGS sequence"/>
</dbReference>
<proteinExistence type="predicted"/>
<evidence type="ECO:0000313" key="3">
    <source>
        <dbReference type="Proteomes" id="UP000193061"/>
    </source>
</evidence>
<dbReference type="AlphaFoldDB" id="A0A1X6ZJ33"/>
<dbReference type="Pfam" id="PF14397">
    <property type="entry name" value="ATPgrasp_ST"/>
    <property type="match status" value="1"/>
</dbReference>
<gene>
    <name evidence="2" type="ORF">ROA7450_02634</name>
</gene>
<evidence type="ECO:0000313" key="2">
    <source>
        <dbReference type="EMBL" id="SLN52463.1"/>
    </source>
</evidence>
<name>A0A1X6ZJ33_9RHOB</name>
<accession>A0A1X6ZJ33</accession>
<dbReference type="InterPro" id="IPR039523">
    <property type="entry name" value="RimK-rel_E_lig_ATP-grasp"/>
</dbReference>
<reference evidence="2 3" key="1">
    <citation type="submission" date="2017-03" db="EMBL/GenBank/DDBJ databases">
        <authorList>
            <person name="Afonso C.L."/>
            <person name="Miller P.J."/>
            <person name="Scott M.A."/>
            <person name="Spackman E."/>
            <person name="Goraichik I."/>
            <person name="Dimitrov K.M."/>
            <person name="Suarez D.L."/>
            <person name="Swayne D.E."/>
        </authorList>
    </citation>
    <scope>NUCLEOTIDE SEQUENCE [LARGE SCALE GENOMIC DNA]</scope>
    <source>
        <strain evidence="2 3">CECT 7450</strain>
    </source>
</reference>
<dbReference type="EMBL" id="FWFX01000008">
    <property type="protein sequence ID" value="SLN52463.1"/>
    <property type="molecule type" value="Genomic_DNA"/>
</dbReference>